<reference evidence="8" key="2">
    <citation type="submission" date="2020-09" db="EMBL/GenBank/DDBJ databases">
        <authorList>
            <person name="Sun Q."/>
            <person name="Kim S."/>
        </authorList>
    </citation>
    <scope>NUCLEOTIDE SEQUENCE</scope>
    <source>
        <strain evidence="8">KCTC 32182</strain>
    </source>
</reference>
<dbReference type="AlphaFoldDB" id="A0A918P622"/>
<proteinExistence type="inferred from homology"/>
<keyword evidence="9" id="KW-1185">Reference proteome</keyword>
<dbReference type="GO" id="GO:0006508">
    <property type="term" value="P:proteolysis"/>
    <property type="evidence" value="ECO:0007669"/>
    <property type="project" value="UniProtKB-KW"/>
</dbReference>
<feature type="domain" description="MPN" evidence="7">
    <location>
        <begin position="102"/>
        <end position="224"/>
    </location>
</feature>
<dbReference type="InterPro" id="IPR020891">
    <property type="entry name" value="UPF0758_CS"/>
</dbReference>
<sequence length="224" mass="24450">MTINDWPVGERPREKLLLSGPQSLSDAELLAIFLRTGRRGVTAVDMARGLIREFGSLSALFRAPAVRLESLPGMGRAKAAQLVASRELAARALAERLRQDSALEDPEAVRDFLRLAIGPKDREVFLVLCLSAQNRVLAVEEVFKGTLTRTPVYPREIAKLGLLHNASSVIVAHNHPSGVATPSNDDIHLTRVLKSALKLVDIELLDHFIVTQGGCTSLAEHGWL</sequence>
<evidence type="ECO:0000256" key="5">
    <source>
        <dbReference type="ARBA" id="ARBA00023049"/>
    </source>
</evidence>
<dbReference type="PANTHER" id="PTHR30471:SF3">
    <property type="entry name" value="UPF0758 PROTEIN YEES-RELATED"/>
    <property type="match status" value="1"/>
</dbReference>
<evidence type="ECO:0000256" key="1">
    <source>
        <dbReference type="ARBA" id="ARBA00022670"/>
    </source>
</evidence>
<dbReference type="Pfam" id="PF04002">
    <property type="entry name" value="RadC"/>
    <property type="match status" value="1"/>
</dbReference>
<dbReference type="Gene3D" id="3.40.140.10">
    <property type="entry name" value="Cytidine Deaminase, domain 2"/>
    <property type="match status" value="1"/>
</dbReference>
<comment type="caution">
    <text evidence="8">The sequence shown here is derived from an EMBL/GenBank/DDBJ whole genome shotgun (WGS) entry which is preliminary data.</text>
</comment>
<evidence type="ECO:0000256" key="2">
    <source>
        <dbReference type="ARBA" id="ARBA00022723"/>
    </source>
</evidence>
<dbReference type="PROSITE" id="PS01302">
    <property type="entry name" value="UPF0758"/>
    <property type="match status" value="1"/>
</dbReference>
<evidence type="ECO:0000313" key="9">
    <source>
        <dbReference type="Proteomes" id="UP000645257"/>
    </source>
</evidence>
<evidence type="ECO:0000313" key="8">
    <source>
        <dbReference type="EMBL" id="GGY24180.1"/>
    </source>
</evidence>
<keyword evidence="1" id="KW-0645">Protease</keyword>
<keyword evidence="4" id="KW-0862">Zinc</keyword>
<dbReference type="SUPFAM" id="SSF47781">
    <property type="entry name" value="RuvA domain 2-like"/>
    <property type="match status" value="1"/>
</dbReference>
<comment type="similarity">
    <text evidence="6">Belongs to the UPF0758 family.</text>
</comment>
<dbReference type="PANTHER" id="PTHR30471">
    <property type="entry name" value="DNA REPAIR PROTEIN RADC"/>
    <property type="match status" value="1"/>
</dbReference>
<reference evidence="8" key="1">
    <citation type="journal article" date="2014" name="Int. J. Syst. Evol. Microbiol.">
        <title>Complete genome sequence of Corynebacterium casei LMG S-19264T (=DSM 44701T), isolated from a smear-ripened cheese.</title>
        <authorList>
            <consortium name="US DOE Joint Genome Institute (JGI-PGF)"/>
            <person name="Walter F."/>
            <person name="Albersmeier A."/>
            <person name="Kalinowski J."/>
            <person name="Ruckert C."/>
        </authorList>
    </citation>
    <scope>NUCLEOTIDE SEQUENCE</scope>
    <source>
        <strain evidence="8">KCTC 32182</strain>
    </source>
</reference>
<dbReference type="InterPro" id="IPR025657">
    <property type="entry name" value="RadC_JAB"/>
</dbReference>
<dbReference type="PROSITE" id="PS50249">
    <property type="entry name" value="MPN"/>
    <property type="match status" value="1"/>
</dbReference>
<evidence type="ECO:0000256" key="4">
    <source>
        <dbReference type="ARBA" id="ARBA00022833"/>
    </source>
</evidence>
<keyword evidence="5" id="KW-0482">Metalloprotease</keyword>
<evidence type="ECO:0000259" key="7">
    <source>
        <dbReference type="PROSITE" id="PS50249"/>
    </source>
</evidence>
<dbReference type="RefSeq" id="WP_189535767.1">
    <property type="nucleotide sequence ID" value="NZ_BMYX01000019.1"/>
</dbReference>
<keyword evidence="3" id="KW-0378">Hydrolase</keyword>
<dbReference type="EMBL" id="BMYX01000019">
    <property type="protein sequence ID" value="GGY24180.1"/>
    <property type="molecule type" value="Genomic_DNA"/>
</dbReference>
<dbReference type="InterPro" id="IPR001405">
    <property type="entry name" value="UPF0758"/>
</dbReference>
<name>A0A918P622_9NEIS</name>
<dbReference type="CDD" id="cd08071">
    <property type="entry name" value="MPN_DUF2466"/>
    <property type="match status" value="1"/>
</dbReference>
<evidence type="ECO:0000256" key="6">
    <source>
        <dbReference type="RuleBase" id="RU003797"/>
    </source>
</evidence>
<dbReference type="SUPFAM" id="SSF102712">
    <property type="entry name" value="JAB1/MPN domain"/>
    <property type="match status" value="1"/>
</dbReference>
<dbReference type="InterPro" id="IPR037518">
    <property type="entry name" value="MPN"/>
</dbReference>
<gene>
    <name evidence="8" type="ORF">GCM10011289_29900</name>
</gene>
<protein>
    <submittedName>
        <fullName evidence="8">UPF0758 protein</fullName>
    </submittedName>
</protein>
<keyword evidence="2" id="KW-0479">Metal-binding</keyword>
<accession>A0A918P622</accession>
<dbReference type="InterPro" id="IPR010994">
    <property type="entry name" value="RuvA_2-like"/>
</dbReference>
<dbReference type="Pfam" id="PF20582">
    <property type="entry name" value="UPF0758_N"/>
    <property type="match status" value="1"/>
</dbReference>
<dbReference type="GO" id="GO:0008237">
    <property type="term" value="F:metallopeptidase activity"/>
    <property type="evidence" value="ECO:0007669"/>
    <property type="project" value="UniProtKB-KW"/>
</dbReference>
<evidence type="ECO:0000256" key="3">
    <source>
        <dbReference type="ARBA" id="ARBA00022801"/>
    </source>
</evidence>
<dbReference type="GO" id="GO:0046872">
    <property type="term" value="F:metal ion binding"/>
    <property type="evidence" value="ECO:0007669"/>
    <property type="project" value="UniProtKB-KW"/>
</dbReference>
<dbReference type="Gene3D" id="1.10.150.20">
    <property type="entry name" value="5' to 3' exonuclease, C-terminal subdomain"/>
    <property type="match status" value="1"/>
</dbReference>
<dbReference type="InterPro" id="IPR046778">
    <property type="entry name" value="UPF0758_N"/>
</dbReference>
<dbReference type="NCBIfam" id="NF000642">
    <property type="entry name" value="PRK00024.1"/>
    <property type="match status" value="1"/>
</dbReference>
<dbReference type="NCBIfam" id="TIGR00608">
    <property type="entry name" value="radc"/>
    <property type="match status" value="1"/>
</dbReference>
<dbReference type="Proteomes" id="UP000645257">
    <property type="component" value="Unassembled WGS sequence"/>
</dbReference>
<organism evidence="8 9">
    <name type="scientific">Paludibacterium paludis</name>
    <dbReference type="NCBI Taxonomy" id="1225769"/>
    <lineage>
        <taxon>Bacteria</taxon>
        <taxon>Pseudomonadati</taxon>
        <taxon>Pseudomonadota</taxon>
        <taxon>Betaproteobacteria</taxon>
        <taxon>Neisseriales</taxon>
        <taxon>Chromobacteriaceae</taxon>
        <taxon>Paludibacterium</taxon>
    </lineage>
</organism>